<keyword evidence="1" id="KW-0732">Signal</keyword>
<keyword evidence="3" id="KW-1185">Reference proteome</keyword>
<gene>
    <name evidence="2" type="ORF">KHLLAP_LOCUS12098</name>
</gene>
<dbReference type="EMBL" id="CAUWAG010000018">
    <property type="protein sequence ID" value="CAJ2511630.1"/>
    <property type="molecule type" value="Genomic_DNA"/>
</dbReference>
<evidence type="ECO:0000313" key="2">
    <source>
        <dbReference type="EMBL" id="CAJ2511630.1"/>
    </source>
</evidence>
<sequence length="101" mass="10807">MKSVSLASVALLLASGINAAGKCKQGENYCGSELLKADHDQSQIDQSLFDAGEDNYYAADGGDDTLFYCFGGEDNEGLIKFLEVCDWKCDDAGQGNGDQCY</sequence>
<organism evidence="2 3">
    <name type="scientific">Anthostomella pinea</name>
    <dbReference type="NCBI Taxonomy" id="933095"/>
    <lineage>
        <taxon>Eukaryota</taxon>
        <taxon>Fungi</taxon>
        <taxon>Dikarya</taxon>
        <taxon>Ascomycota</taxon>
        <taxon>Pezizomycotina</taxon>
        <taxon>Sordariomycetes</taxon>
        <taxon>Xylariomycetidae</taxon>
        <taxon>Xylariales</taxon>
        <taxon>Xylariaceae</taxon>
        <taxon>Anthostomella</taxon>
    </lineage>
</organism>
<feature type="chain" id="PRO_5042537474" evidence="1">
    <location>
        <begin position="20"/>
        <end position="101"/>
    </location>
</feature>
<dbReference type="Proteomes" id="UP001295740">
    <property type="component" value="Unassembled WGS sequence"/>
</dbReference>
<proteinExistence type="predicted"/>
<reference evidence="2" key="1">
    <citation type="submission" date="2023-10" db="EMBL/GenBank/DDBJ databases">
        <authorList>
            <person name="Hackl T."/>
        </authorList>
    </citation>
    <scope>NUCLEOTIDE SEQUENCE</scope>
</reference>
<evidence type="ECO:0000313" key="3">
    <source>
        <dbReference type="Proteomes" id="UP001295740"/>
    </source>
</evidence>
<protein>
    <submittedName>
        <fullName evidence="2">Uu.00g072550.m01.CDS01</fullName>
    </submittedName>
</protein>
<accession>A0AAI8YNX0</accession>
<dbReference type="AlphaFoldDB" id="A0AAI8YNX0"/>
<comment type="caution">
    <text evidence="2">The sequence shown here is derived from an EMBL/GenBank/DDBJ whole genome shotgun (WGS) entry which is preliminary data.</text>
</comment>
<evidence type="ECO:0000256" key="1">
    <source>
        <dbReference type="SAM" id="SignalP"/>
    </source>
</evidence>
<name>A0AAI8YNX0_9PEZI</name>
<feature type="signal peptide" evidence="1">
    <location>
        <begin position="1"/>
        <end position="19"/>
    </location>
</feature>